<protein>
    <submittedName>
        <fullName evidence="2">Uncharacterized protein</fullName>
    </submittedName>
</protein>
<keyword evidence="3" id="KW-1185">Reference proteome</keyword>
<keyword evidence="1" id="KW-0472">Membrane</keyword>
<name>A0A1H9NTT6_9BURK</name>
<sequence length="243" mass="26894">MKKMRQRPIPRDELSTIRVRLLLKEEDVGLEPLFFHLQSLESPIARSNFVRALLVPPVAVDRELLEVLRQTPLDKDAEESITVDINISARDAGLTKTLQELNAIVGTTKMRVYIKRRLIFLFAIHSVGPSAALILQYAEQVKRQISTSGAAAEAIALPGQPSLLAATTTNTPIFHSQNIVNPSGITPPQNQYSETPPAFNADDPVMSFTPIKTESEDQVNKPEEGIKSKKFKANAELFGTIKK</sequence>
<keyword evidence="1" id="KW-1133">Transmembrane helix</keyword>
<accession>A0A1H9NTT6</accession>
<proteinExistence type="predicted"/>
<dbReference type="Proteomes" id="UP000199766">
    <property type="component" value="Unassembled WGS sequence"/>
</dbReference>
<evidence type="ECO:0000256" key="1">
    <source>
        <dbReference type="SAM" id="Phobius"/>
    </source>
</evidence>
<evidence type="ECO:0000313" key="3">
    <source>
        <dbReference type="Proteomes" id="UP000199766"/>
    </source>
</evidence>
<dbReference type="RefSeq" id="WP_091457748.1">
    <property type="nucleotide sequence ID" value="NZ_FOGD01000007.1"/>
</dbReference>
<feature type="transmembrane region" description="Helical" evidence="1">
    <location>
        <begin position="118"/>
        <end position="138"/>
    </location>
</feature>
<evidence type="ECO:0000313" key="2">
    <source>
        <dbReference type="EMBL" id="SER39075.1"/>
    </source>
</evidence>
<gene>
    <name evidence="2" type="ORF">SAMN02982919_02331</name>
</gene>
<organism evidence="2 3">
    <name type="scientific">Giesbergeria anulus</name>
    <dbReference type="NCBI Taxonomy" id="180197"/>
    <lineage>
        <taxon>Bacteria</taxon>
        <taxon>Pseudomonadati</taxon>
        <taxon>Pseudomonadota</taxon>
        <taxon>Betaproteobacteria</taxon>
        <taxon>Burkholderiales</taxon>
        <taxon>Comamonadaceae</taxon>
        <taxon>Giesbergeria</taxon>
    </lineage>
</organism>
<dbReference type="AlphaFoldDB" id="A0A1H9NTT6"/>
<keyword evidence="1" id="KW-0812">Transmembrane</keyword>
<dbReference type="EMBL" id="FOGD01000007">
    <property type="protein sequence ID" value="SER39075.1"/>
    <property type="molecule type" value="Genomic_DNA"/>
</dbReference>
<reference evidence="2 3" key="1">
    <citation type="submission" date="2016-10" db="EMBL/GenBank/DDBJ databases">
        <authorList>
            <person name="de Groot N.N."/>
        </authorList>
    </citation>
    <scope>NUCLEOTIDE SEQUENCE [LARGE SCALE GENOMIC DNA]</scope>
    <source>
        <strain evidence="2 3">ATCC 35958</strain>
    </source>
</reference>
<dbReference type="STRING" id="180197.SAMN02982919_02331"/>